<accession>A0A6A4WBP2</accession>
<evidence type="ECO:0000313" key="4">
    <source>
        <dbReference type="EMBL" id="KAF0305167.1"/>
    </source>
</evidence>
<keyword evidence="5" id="KW-1185">Reference proteome</keyword>
<reference evidence="4 5" key="1">
    <citation type="submission" date="2019-07" db="EMBL/GenBank/DDBJ databases">
        <title>Draft genome assembly of a fouling barnacle, Amphibalanus amphitrite (Darwin, 1854): The first reference genome for Thecostraca.</title>
        <authorList>
            <person name="Kim W."/>
        </authorList>
    </citation>
    <scope>NUCLEOTIDE SEQUENCE [LARGE SCALE GENOMIC DNA]</scope>
    <source>
        <strain evidence="4">SNU_AA5</strain>
        <tissue evidence="4">Soma without cirri and trophi</tissue>
    </source>
</reference>
<evidence type="ECO:0000256" key="1">
    <source>
        <dbReference type="SAM" id="MobiDB-lite"/>
    </source>
</evidence>
<feature type="transmembrane region" description="Helical" evidence="2">
    <location>
        <begin position="180"/>
        <end position="204"/>
    </location>
</feature>
<feature type="compositionally biased region" description="Basic and acidic residues" evidence="1">
    <location>
        <begin position="234"/>
        <end position="265"/>
    </location>
</feature>
<feature type="chain" id="PRO_5025455717" evidence="3">
    <location>
        <begin position="21"/>
        <end position="352"/>
    </location>
</feature>
<feature type="compositionally biased region" description="Acidic residues" evidence="1">
    <location>
        <begin position="213"/>
        <end position="233"/>
    </location>
</feature>
<feature type="compositionally biased region" description="Basic and acidic residues" evidence="1">
    <location>
        <begin position="317"/>
        <end position="337"/>
    </location>
</feature>
<evidence type="ECO:0000313" key="5">
    <source>
        <dbReference type="Proteomes" id="UP000440578"/>
    </source>
</evidence>
<feature type="signal peptide" evidence="3">
    <location>
        <begin position="1"/>
        <end position="20"/>
    </location>
</feature>
<comment type="caution">
    <text evidence="4">The sequence shown here is derived from an EMBL/GenBank/DDBJ whole genome shotgun (WGS) entry which is preliminary data.</text>
</comment>
<feature type="compositionally biased region" description="Basic and acidic residues" evidence="1">
    <location>
        <begin position="273"/>
        <end position="299"/>
    </location>
</feature>
<evidence type="ECO:0000256" key="3">
    <source>
        <dbReference type="SAM" id="SignalP"/>
    </source>
</evidence>
<organism evidence="4 5">
    <name type="scientific">Amphibalanus amphitrite</name>
    <name type="common">Striped barnacle</name>
    <name type="synonym">Balanus amphitrite</name>
    <dbReference type="NCBI Taxonomy" id="1232801"/>
    <lineage>
        <taxon>Eukaryota</taxon>
        <taxon>Metazoa</taxon>
        <taxon>Ecdysozoa</taxon>
        <taxon>Arthropoda</taxon>
        <taxon>Crustacea</taxon>
        <taxon>Multicrustacea</taxon>
        <taxon>Cirripedia</taxon>
        <taxon>Thoracica</taxon>
        <taxon>Thoracicalcarea</taxon>
        <taxon>Balanomorpha</taxon>
        <taxon>Balanoidea</taxon>
        <taxon>Balanidae</taxon>
        <taxon>Amphibalaninae</taxon>
        <taxon>Amphibalanus</taxon>
    </lineage>
</organism>
<sequence length="352" mass="37992">MSRIWLQIFLIFCVTSVSQSSPTGSPSQLACRSLLERSATCQITYTGWQELTECLRGASVHVPDIEEAITCTCVPQPPPIIEQGTEYDLPTALPPTSVGPPVFPEMEDNFPDQGDERDSYGGARSSDLPTSPSGAGANLNNRPITGPQWMKARGTNLADFDYVAPDGSVAMASRARPPGVAGPAAVVLAVLVVVLLGVVIVLGCSRRRAEVDPSLEEEYEEGEGGGEEEEDGQEGARKEIVKRNEETGNEAVKRNEKAAEEEVKSNEGGGENGAKENVRAGEHNKKGDEINKQDDKQSDEQDNNSDTPNDPAHITRPVKDEKLGKIGEESKEVRTNEGEEDEEISQPPGVYY</sequence>
<dbReference type="EMBL" id="VIIS01000774">
    <property type="protein sequence ID" value="KAF0305167.1"/>
    <property type="molecule type" value="Genomic_DNA"/>
</dbReference>
<feature type="compositionally biased region" description="Polar residues" evidence="1">
    <location>
        <begin position="127"/>
        <end position="143"/>
    </location>
</feature>
<keyword evidence="2" id="KW-0812">Transmembrane</keyword>
<feature type="region of interest" description="Disordered" evidence="1">
    <location>
        <begin position="102"/>
        <end position="143"/>
    </location>
</feature>
<gene>
    <name evidence="4" type="ORF">FJT64_023118</name>
</gene>
<proteinExistence type="predicted"/>
<dbReference type="AlphaFoldDB" id="A0A6A4WBP2"/>
<keyword evidence="2" id="KW-1133">Transmembrane helix</keyword>
<protein>
    <submittedName>
        <fullName evidence="4">Uncharacterized protein</fullName>
    </submittedName>
</protein>
<keyword evidence="2" id="KW-0472">Membrane</keyword>
<evidence type="ECO:0000256" key="2">
    <source>
        <dbReference type="SAM" id="Phobius"/>
    </source>
</evidence>
<keyword evidence="3" id="KW-0732">Signal</keyword>
<feature type="region of interest" description="Disordered" evidence="1">
    <location>
        <begin position="209"/>
        <end position="352"/>
    </location>
</feature>
<dbReference type="Proteomes" id="UP000440578">
    <property type="component" value="Unassembled WGS sequence"/>
</dbReference>
<name>A0A6A4WBP2_AMPAM</name>